<evidence type="ECO:0000313" key="2">
    <source>
        <dbReference type="Proteomes" id="UP000184510"/>
    </source>
</evidence>
<dbReference type="InParanoid" id="A0A1M6C767"/>
<reference evidence="1 2" key="1">
    <citation type="submission" date="2016-11" db="EMBL/GenBank/DDBJ databases">
        <authorList>
            <person name="Jaros S."/>
            <person name="Januszkiewicz K."/>
            <person name="Wedrychowicz H."/>
        </authorList>
    </citation>
    <scope>NUCLEOTIDE SEQUENCE [LARGE SCALE GENOMIC DNA]</scope>
    <source>
        <strain evidence="1 2">DSM 18772</strain>
    </source>
</reference>
<evidence type="ECO:0000313" key="1">
    <source>
        <dbReference type="EMBL" id="SHI56614.1"/>
    </source>
</evidence>
<dbReference type="Proteomes" id="UP000184510">
    <property type="component" value="Unassembled WGS sequence"/>
</dbReference>
<organism evidence="1 2">
    <name type="scientific">Rubritalea squalenifaciens DSM 18772</name>
    <dbReference type="NCBI Taxonomy" id="1123071"/>
    <lineage>
        <taxon>Bacteria</taxon>
        <taxon>Pseudomonadati</taxon>
        <taxon>Verrucomicrobiota</taxon>
        <taxon>Verrucomicrobiia</taxon>
        <taxon>Verrucomicrobiales</taxon>
        <taxon>Rubritaleaceae</taxon>
        <taxon>Rubritalea</taxon>
    </lineage>
</organism>
<sequence>MEKKCRMRLVRRCLLGLLAAYFGWCLWPVTDAVTVWDEAGLSKLQKEKLIECGWNKGAFNRSVKWGLWRNNFFRPWSKGGFIMYVEGTPEEVSVRAGFYGGPLYAGGIFFSAKWVNGKWVSPKRNPGNELFWYS</sequence>
<name>A0A1M6C767_9BACT</name>
<proteinExistence type="predicted"/>
<gene>
    <name evidence="1" type="ORF">SAMN02745181_0401</name>
</gene>
<dbReference type="EMBL" id="FQYR01000002">
    <property type="protein sequence ID" value="SHI56614.1"/>
    <property type="molecule type" value="Genomic_DNA"/>
</dbReference>
<protein>
    <submittedName>
        <fullName evidence="1">Uncharacterized protein</fullName>
    </submittedName>
</protein>
<accession>A0A1M6C767</accession>
<keyword evidence="2" id="KW-1185">Reference proteome</keyword>
<dbReference type="AlphaFoldDB" id="A0A1M6C767"/>